<dbReference type="STRING" id="314608.KT99_19404"/>
<dbReference type="AlphaFoldDB" id="A9DE81"/>
<keyword evidence="2" id="KW-1185">Reference proteome</keyword>
<comment type="caution">
    <text evidence="1">The sequence shown here is derived from an EMBL/GenBank/DDBJ whole genome shotgun (WGS) entry which is preliminary data.</text>
</comment>
<sequence>MDMVGRPSRPYVIYLEGLRGFSHFDEIKQTLICTTGLCIKAKHTLPLLCNPASQ</sequence>
<accession>A9DE81</accession>
<reference evidence="1 2" key="1">
    <citation type="submission" date="2007-10" db="EMBL/GenBank/DDBJ databases">
        <authorList>
            <person name="Yayanos A."/>
            <person name="Ferriera S."/>
            <person name="Johnson J."/>
            <person name="Kravitz S."/>
            <person name="Halpern A."/>
            <person name="Remington K."/>
            <person name="Beeson K."/>
            <person name="Tran B."/>
            <person name="Rogers Y.-H."/>
            <person name="Friedman R."/>
            <person name="Venter J.C."/>
        </authorList>
    </citation>
    <scope>NUCLEOTIDE SEQUENCE [LARGE SCALE GENOMIC DNA]</scope>
    <source>
        <strain evidence="1 2">KT99</strain>
    </source>
</reference>
<evidence type="ECO:0000313" key="2">
    <source>
        <dbReference type="Proteomes" id="UP000005839"/>
    </source>
</evidence>
<gene>
    <name evidence="1" type="ORF">KT99_19404</name>
</gene>
<name>A9DE81_9GAMM</name>
<dbReference type="EMBL" id="ABIC01000026">
    <property type="protein sequence ID" value="EDQ00110.1"/>
    <property type="molecule type" value="Genomic_DNA"/>
</dbReference>
<dbReference type="RefSeq" id="WP_005500693.1">
    <property type="nucleotide sequence ID" value="NZ_ABIC01000026.1"/>
</dbReference>
<proteinExistence type="predicted"/>
<organism evidence="1 2">
    <name type="scientific">Shewanella benthica KT99</name>
    <dbReference type="NCBI Taxonomy" id="314608"/>
    <lineage>
        <taxon>Bacteria</taxon>
        <taxon>Pseudomonadati</taxon>
        <taxon>Pseudomonadota</taxon>
        <taxon>Gammaproteobacteria</taxon>
        <taxon>Alteromonadales</taxon>
        <taxon>Shewanellaceae</taxon>
        <taxon>Shewanella</taxon>
    </lineage>
</organism>
<evidence type="ECO:0000313" key="1">
    <source>
        <dbReference type="EMBL" id="EDQ00110.1"/>
    </source>
</evidence>
<protein>
    <submittedName>
        <fullName evidence="1">Uncharacterized protein</fullName>
    </submittedName>
</protein>
<dbReference type="Proteomes" id="UP000005839">
    <property type="component" value="Unassembled WGS sequence"/>
</dbReference>